<evidence type="ECO:0000313" key="2">
    <source>
        <dbReference type="Proteomes" id="UP000826271"/>
    </source>
</evidence>
<proteinExistence type="predicted"/>
<accession>A0AAV6W5L6</accession>
<organism evidence="1 2">
    <name type="scientific">Buddleja alternifolia</name>
    <dbReference type="NCBI Taxonomy" id="168488"/>
    <lineage>
        <taxon>Eukaryota</taxon>
        <taxon>Viridiplantae</taxon>
        <taxon>Streptophyta</taxon>
        <taxon>Embryophyta</taxon>
        <taxon>Tracheophyta</taxon>
        <taxon>Spermatophyta</taxon>
        <taxon>Magnoliopsida</taxon>
        <taxon>eudicotyledons</taxon>
        <taxon>Gunneridae</taxon>
        <taxon>Pentapetalae</taxon>
        <taxon>asterids</taxon>
        <taxon>lamiids</taxon>
        <taxon>Lamiales</taxon>
        <taxon>Scrophulariaceae</taxon>
        <taxon>Buddlejeae</taxon>
        <taxon>Buddleja</taxon>
    </lineage>
</organism>
<sequence length="128" mass="14207">MMSEEEELKHCSDINQSDLSHEIENGEGEFTDEMLMSLNALSGNTDLNTFRVKGFLENYEVQILIDSGTTHCFLYEKVAYKLGCSMEYTTPMVVSVADGSKMVSRVMCPDFAWIIQGILSPISSGSST</sequence>
<dbReference type="InterPro" id="IPR021109">
    <property type="entry name" value="Peptidase_aspartic_dom_sf"/>
</dbReference>
<reference evidence="1" key="1">
    <citation type="submission" date="2019-10" db="EMBL/GenBank/DDBJ databases">
        <authorList>
            <person name="Zhang R."/>
            <person name="Pan Y."/>
            <person name="Wang J."/>
            <person name="Ma R."/>
            <person name="Yu S."/>
        </authorList>
    </citation>
    <scope>NUCLEOTIDE SEQUENCE</scope>
    <source>
        <strain evidence="1">LA-IB0</strain>
        <tissue evidence="1">Leaf</tissue>
    </source>
</reference>
<dbReference type="Gene3D" id="2.40.70.10">
    <property type="entry name" value="Acid Proteases"/>
    <property type="match status" value="1"/>
</dbReference>
<name>A0AAV6W5L6_9LAMI</name>
<evidence type="ECO:0000313" key="1">
    <source>
        <dbReference type="EMBL" id="KAG8366761.1"/>
    </source>
</evidence>
<dbReference type="AlphaFoldDB" id="A0AAV6W5L6"/>
<dbReference type="Pfam" id="PF13650">
    <property type="entry name" value="Asp_protease_2"/>
    <property type="match status" value="1"/>
</dbReference>
<dbReference type="Proteomes" id="UP000826271">
    <property type="component" value="Unassembled WGS sequence"/>
</dbReference>
<protein>
    <submittedName>
        <fullName evidence="1">Uncharacterized protein</fullName>
    </submittedName>
</protein>
<dbReference type="EMBL" id="WHWC01000016">
    <property type="protein sequence ID" value="KAG8366761.1"/>
    <property type="molecule type" value="Genomic_DNA"/>
</dbReference>
<gene>
    <name evidence="1" type="ORF">BUALT_Bualt16G0001300</name>
</gene>
<dbReference type="CDD" id="cd00303">
    <property type="entry name" value="retropepsin_like"/>
    <property type="match status" value="1"/>
</dbReference>
<keyword evidence="2" id="KW-1185">Reference proteome</keyword>
<comment type="caution">
    <text evidence="1">The sequence shown here is derived from an EMBL/GenBank/DDBJ whole genome shotgun (WGS) entry which is preliminary data.</text>
</comment>